<feature type="transmembrane region" description="Helical" evidence="1">
    <location>
        <begin position="18"/>
        <end position="38"/>
    </location>
</feature>
<evidence type="ECO:0000256" key="1">
    <source>
        <dbReference type="SAM" id="Phobius"/>
    </source>
</evidence>
<evidence type="ECO:0000313" key="3">
    <source>
        <dbReference type="Proteomes" id="UP001601444"/>
    </source>
</evidence>
<protein>
    <submittedName>
        <fullName evidence="2">ABC transporter permease</fullName>
    </submittedName>
</protein>
<dbReference type="Proteomes" id="UP001601444">
    <property type="component" value="Unassembled WGS sequence"/>
</dbReference>
<name>A0ABW6PQK9_9NOCA</name>
<organism evidence="2 3">
    <name type="scientific">Nocardia thailandica</name>
    <dbReference type="NCBI Taxonomy" id="257275"/>
    <lineage>
        <taxon>Bacteria</taxon>
        <taxon>Bacillati</taxon>
        <taxon>Actinomycetota</taxon>
        <taxon>Actinomycetes</taxon>
        <taxon>Mycobacteriales</taxon>
        <taxon>Nocardiaceae</taxon>
        <taxon>Nocardia</taxon>
    </lineage>
</organism>
<keyword evidence="1" id="KW-1133">Transmembrane helix</keyword>
<feature type="transmembrane region" description="Helical" evidence="1">
    <location>
        <begin position="147"/>
        <end position="169"/>
    </location>
</feature>
<feature type="transmembrane region" description="Helical" evidence="1">
    <location>
        <begin position="58"/>
        <end position="78"/>
    </location>
</feature>
<gene>
    <name evidence="2" type="ORF">ACFYTF_17875</name>
</gene>
<keyword evidence="1" id="KW-0472">Membrane</keyword>
<keyword evidence="1" id="KW-0812">Transmembrane</keyword>
<feature type="transmembrane region" description="Helical" evidence="1">
    <location>
        <begin position="176"/>
        <end position="196"/>
    </location>
</feature>
<evidence type="ECO:0000313" key="2">
    <source>
        <dbReference type="EMBL" id="MFF0544699.1"/>
    </source>
</evidence>
<comment type="caution">
    <text evidence="2">The sequence shown here is derived from an EMBL/GenBank/DDBJ whole genome shotgun (WGS) entry which is preliminary data.</text>
</comment>
<feature type="transmembrane region" description="Helical" evidence="1">
    <location>
        <begin position="227"/>
        <end position="249"/>
    </location>
</feature>
<feature type="transmembrane region" description="Helical" evidence="1">
    <location>
        <begin position="99"/>
        <end position="127"/>
    </location>
</feature>
<reference evidence="2 3" key="1">
    <citation type="submission" date="2024-10" db="EMBL/GenBank/DDBJ databases">
        <title>The Natural Products Discovery Center: Release of the First 8490 Sequenced Strains for Exploring Actinobacteria Biosynthetic Diversity.</title>
        <authorList>
            <person name="Kalkreuter E."/>
            <person name="Kautsar S.A."/>
            <person name="Yang D."/>
            <person name="Bader C.D."/>
            <person name="Teijaro C.N."/>
            <person name="Fluegel L."/>
            <person name="Davis C.M."/>
            <person name="Simpson J.R."/>
            <person name="Lauterbach L."/>
            <person name="Steele A.D."/>
            <person name="Gui C."/>
            <person name="Meng S."/>
            <person name="Li G."/>
            <person name="Viehrig K."/>
            <person name="Ye F."/>
            <person name="Su P."/>
            <person name="Kiefer A.F."/>
            <person name="Nichols A."/>
            <person name="Cepeda A.J."/>
            <person name="Yan W."/>
            <person name="Fan B."/>
            <person name="Jiang Y."/>
            <person name="Adhikari A."/>
            <person name="Zheng C.-J."/>
            <person name="Schuster L."/>
            <person name="Cowan T.M."/>
            <person name="Smanski M.J."/>
            <person name="Chevrette M.G."/>
            <person name="De Carvalho L.P.S."/>
            <person name="Shen B."/>
        </authorList>
    </citation>
    <scope>NUCLEOTIDE SEQUENCE [LARGE SCALE GENOMIC DNA]</scope>
    <source>
        <strain evidence="2 3">NPDC004045</strain>
    </source>
</reference>
<accession>A0ABW6PQK9</accession>
<dbReference type="RefSeq" id="WP_043658883.1">
    <property type="nucleotide sequence ID" value="NZ_JBIAMX010000010.1"/>
</dbReference>
<sequence>MGVLTAERIKLTSTRSPWWCSASVVVIGLGIAALFAAIARSTFGDPDAPPDILTVGNALSGVSGLGVMVLMILATLTVTSEYRFGIIRTTFLATPNRSAVVIAKALLTAALAAVLTLVLAFAAFALAKVIAGGDAGQLLVVDGNWRAILGVPVYAALCAILAVGVGFLLRQSAAAISLLILWPLLVESLLSAFGSFGRTVGPFLPFANANRFLGAGDANPDYWHWNAWVSIVYFAVFVAVIFGASLFVVNKRDA</sequence>
<dbReference type="EMBL" id="JBIAMX010000010">
    <property type="protein sequence ID" value="MFF0544699.1"/>
    <property type="molecule type" value="Genomic_DNA"/>
</dbReference>
<proteinExistence type="predicted"/>
<keyword evidence="3" id="KW-1185">Reference proteome</keyword>